<keyword evidence="2" id="KW-1185">Reference proteome</keyword>
<dbReference type="EMBL" id="JAUTXU010000178">
    <property type="protein sequence ID" value="KAK3700971.1"/>
    <property type="molecule type" value="Genomic_DNA"/>
</dbReference>
<organism evidence="1 2">
    <name type="scientific">Vermiconidia calcicola</name>
    <dbReference type="NCBI Taxonomy" id="1690605"/>
    <lineage>
        <taxon>Eukaryota</taxon>
        <taxon>Fungi</taxon>
        <taxon>Dikarya</taxon>
        <taxon>Ascomycota</taxon>
        <taxon>Pezizomycotina</taxon>
        <taxon>Dothideomycetes</taxon>
        <taxon>Dothideomycetidae</taxon>
        <taxon>Mycosphaerellales</taxon>
        <taxon>Extremaceae</taxon>
        <taxon>Vermiconidia</taxon>
    </lineage>
</organism>
<dbReference type="Proteomes" id="UP001281147">
    <property type="component" value="Unassembled WGS sequence"/>
</dbReference>
<name>A0ACC3MRJ3_9PEZI</name>
<comment type="caution">
    <text evidence="1">The sequence shown here is derived from an EMBL/GenBank/DDBJ whole genome shotgun (WGS) entry which is preliminary data.</text>
</comment>
<evidence type="ECO:0000313" key="2">
    <source>
        <dbReference type="Proteomes" id="UP001281147"/>
    </source>
</evidence>
<protein>
    <submittedName>
        <fullName evidence="1">Uncharacterized protein</fullName>
    </submittedName>
</protein>
<reference evidence="1" key="1">
    <citation type="submission" date="2023-07" db="EMBL/GenBank/DDBJ databases">
        <title>Black Yeasts Isolated from many extreme environments.</title>
        <authorList>
            <person name="Coleine C."/>
            <person name="Stajich J.E."/>
            <person name="Selbmann L."/>
        </authorList>
    </citation>
    <scope>NUCLEOTIDE SEQUENCE</scope>
    <source>
        <strain evidence="1">CCFEE 5714</strain>
    </source>
</reference>
<accession>A0ACC3MRJ3</accession>
<sequence length="89" mass="9324">MSDQNKPGLVQTHANYAAAYAKETIGSVTGSEDWKSSGQADKQEAIDGMKAASEGRDAQQNGYGKAEEMAGKAVGCEGMEDEGAHSKKQ</sequence>
<evidence type="ECO:0000313" key="1">
    <source>
        <dbReference type="EMBL" id="KAK3700971.1"/>
    </source>
</evidence>
<proteinExistence type="predicted"/>
<gene>
    <name evidence="1" type="ORF">LTR37_015677</name>
</gene>